<comment type="caution">
    <text evidence="1">The sequence shown here is derived from an EMBL/GenBank/DDBJ whole genome shotgun (WGS) entry which is preliminary data.</text>
</comment>
<gene>
    <name evidence="1" type="ORF">E2C01_016266</name>
</gene>
<dbReference type="Proteomes" id="UP000324222">
    <property type="component" value="Unassembled WGS sequence"/>
</dbReference>
<protein>
    <recommendedName>
        <fullName evidence="3">Reverse transcriptase domain-containing protein</fullName>
    </recommendedName>
</protein>
<name>A0A5B7DQL6_PORTR</name>
<evidence type="ECO:0000313" key="2">
    <source>
        <dbReference type="Proteomes" id="UP000324222"/>
    </source>
</evidence>
<evidence type="ECO:0008006" key="3">
    <source>
        <dbReference type="Google" id="ProtNLM"/>
    </source>
</evidence>
<accession>A0A5B7DQL6</accession>
<dbReference type="AlphaFoldDB" id="A0A5B7DQL6"/>
<proteinExistence type="predicted"/>
<reference evidence="1 2" key="1">
    <citation type="submission" date="2019-05" db="EMBL/GenBank/DDBJ databases">
        <title>Another draft genome of Portunus trituberculatus and its Hox gene families provides insights of decapod evolution.</title>
        <authorList>
            <person name="Jeong J.-H."/>
            <person name="Song I."/>
            <person name="Kim S."/>
            <person name="Choi T."/>
            <person name="Kim D."/>
            <person name="Ryu S."/>
            <person name="Kim W."/>
        </authorList>
    </citation>
    <scope>NUCLEOTIDE SEQUENCE [LARGE SCALE GENOMIC DNA]</scope>
    <source>
        <tissue evidence="1">Muscle</tissue>
    </source>
</reference>
<organism evidence="1 2">
    <name type="scientific">Portunus trituberculatus</name>
    <name type="common">Swimming crab</name>
    <name type="synonym">Neptunus trituberculatus</name>
    <dbReference type="NCBI Taxonomy" id="210409"/>
    <lineage>
        <taxon>Eukaryota</taxon>
        <taxon>Metazoa</taxon>
        <taxon>Ecdysozoa</taxon>
        <taxon>Arthropoda</taxon>
        <taxon>Crustacea</taxon>
        <taxon>Multicrustacea</taxon>
        <taxon>Malacostraca</taxon>
        <taxon>Eumalacostraca</taxon>
        <taxon>Eucarida</taxon>
        <taxon>Decapoda</taxon>
        <taxon>Pleocyemata</taxon>
        <taxon>Brachyura</taxon>
        <taxon>Eubrachyura</taxon>
        <taxon>Portunoidea</taxon>
        <taxon>Portunidae</taxon>
        <taxon>Portuninae</taxon>
        <taxon>Portunus</taxon>
    </lineage>
</organism>
<sequence length="174" mass="19505">MNERISKEEVERCVKRQKNGKAAGLDGIPYEMYENGGEVVIDRCSEAVSIYPSWMAPRCVWSGQRWCEAVSSLFGWHHVLCGRGSVGARQCLPFLDGTTLCVVTAVLVRGRVQLIPPWKVQRGIWRLTVQEETVFCRRVRVRQSWCEAGSNSSLEGAARHLRLPVQESKSSVAG</sequence>
<keyword evidence="2" id="KW-1185">Reference proteome</keyword>
<evidence type="ECO:0000313" key="1">
    <source>
        <dbReference type="EMBL" id="MPC23226.1"/>
    </source>
</evidence>
<dbReference type="EMBL" id="VSRR010001180">
    <property type="protein sequence ID" value="MPC23226.1"/>
    <property type="molecule type" value="Genomic_DNA"/>
</dbReference>